<accession>A0A2U8QRT5</accession>
<sequence length="280" mass="29702">MTIGITGATGQLGHLVVQKLKERNTGATIVALVRDPKKAADLGVEARVFDYNQPETLAESLKGIDKLLLISGSEIGKRVEQHANVIEAAKEAGVKLIAYTSLLHTDTSSLVLAGEHLETEKLLKTSGIPYVILRHGWYTENYVGGLSDVVAHGTLYGSAGEGKISSASRADFADADVAVLVTEGHEGKTYELAGDETYTLADFAKTLSEVAGKEVKYQNLPVDDYAKVLVSVGLPEGIAQFLAGTHVGTEKGDLFDDSKELSKLIGRPTTPLATVLKAAL</sequence>
<name>A0A2U8QRT5_9FLAO</name>
<dbReference type="PANTHER" id="PTHR47129:SF1">
    <property type="entry name" value="NMRA-LIKE DOMAIN-CONTAINING PROTEIN"/>
    <property type="match status" value="1"/>
</dbReference>
<dbReference type="OrthoDB" id="9780595at2"/>
<dbReference type="EMBL" id="CP029463">
    <property type="protein sequence ID" value="AWM12555.1"/>
    <property type="molecule type" value="Genomic_DNA"/>
</dbReference>
<evidence type="ECO:0000313" key="2">
    <source>
        <dbReference type="EMBL" id="AWM12555.1"/>
    </source>
</evidence>
<feature type="domain" description="NAD(P)-binding" evidence="1">
    <location>
        <begin position="7"/>
        <end position="180"/>
    </location>
</feature>
<dbReference type="RefSeq" id="WP_109567964.1">
    <property type="nucleotide sequence ID" value="NZ_CP029463.1"/>
</dbReference>
<dbReference type="Pfam" id="PF13460">
    <property type="entry name" value="NAD_binding_10"/>
    <property type="match status" value="1"/>
</dbReference>
<dbReference type="AlphaFoldDB" id="A0A2U8QRT5"/>
<gene>
    <name evidence="2" type="ORF">DI487_00815</name>
</gene>
<evidence type="ECO:0000313" key="3">
    <source>
        <dbReference type="Proteomes" id="UP000245429"/>
    </source>
</evidence>
<dbReference type="Proteomes" id="UP000245429">
    <property type="component" value="Chromosome"/>
</dbReference>
<reference evidence="2 3" key="1">
    <citation type="submission" date="2018-05" db="EMBL/GenBank/DDBJ databases">
        <title>Flavobacterium sp. MEBiC07310.</title>
        <authorList>
            <person name="Baek K."/>
        </authorList>
    </citation>
    <scope>NUCLEOTIDE SEQUENCE [LARGE SCALE GENOMIC DNA]</scope>
    <source>
        <strain evidence="2 3">MEBiC07310</strain>
    </source>
</reference>
<keyword evidence="3" id="KW-1185">Reference proteome</keyword>
<dbReference type="Gene3D" id="3.90.25.10">
    <property type="entry name" value="UDP-galactose 4-epimerase, domain 1"/>
    <property type="match status" value="1"/>
</dbReference>
<dbReference type="InterPro" id="IPR016040">
    <property type="entry name" value="NAD(P)-bd_dom"/>
</dbReference>
<protein>
    <submittedName>
        <fullName evidence="2">NAD(P)-dependent oxidoreductase</fullName>
    </submittedName>
</protein>
<dbReference type="InterPro" id="IPR052718">
    <property type="entry name" value="NmrA-type_oxidoreductase"/>
</dbReference>
<dbReference type="KEGG" id="fse:DI487_00815"/>
<dbReference type="SUPFAM" id="SSF51735">
    <property type="entry name" value="NAD(P)-binding Rossmann-fold domains"/>
    <property type="match status" value="1"/>
</dbReference>
<evidence type="ECO:0000259" key="1">
    <source>
        <dbReference type="Pfam" id="PF13460"/>
    </source>
</evidence>
<organism evidence="2 3">
    <name type="scientific">Flavobacterium sediminis</name>
    <dbReference type="NCBI Taxonomy" id="2201181"/>
    <lineage>
        <taxon>Bacteria</taxon>
        <taxon>Pseudomonadati</taxon>
        <taxon>Bacteroidota</taxon>
        <taxon>Flavobacteriia</taxon>
        <taxon>Flavobacteriales</taxon>
        <taxon>Flavobacteriaceae</taxon>
        <taxon>Flavobacterium</taxon>
    </lineage>
</organism>
<dbReference type="Gene3D" id="3.40.50.720">
    <property type="entry name" value="NAD(P)-binding Rossmann-like Domain"/>
    <property type="match status" value="1"/>
</dbReference>
<dbReference type="InterPro" id="IPR036291">
    <property type="entry name" value="NAD(P)-bd_dom_sf"/>
</dbReference>
<dbReference type="PANTHER" id="PTHR47129">
    <property type="entry name" value="QUINONE OXIDOREDUCTASE 2"/>
    <property type="match status" value="1"/>
</dbReference>
<dbReference type="CDD" id="cd05269">
    <property type="entry name" value="TMR_SDR_a"/>
    <property type="match status" value="1"/>
</dbReference>
<proteinExistence type="predicted"/>